<evidence type="ECO:0000313" key="3">
    <source>
        <dbReference type="EMBL" id="KAK7615043.1"/>
    </source>
</evidence>
<name>A0ABR1NJU7_9PEZI</name>
<organism evidence="3 4">
    <name type="scientific">Phyllosticta paracitricarpa</name>
    <dbReference type="NCBI Taxonomy" id="2016321"/>
    <lineage>
        <taxon>Eukaryota</taxon>
        <taxon>Fungi</taxon>
        <taxon>Dikarya</taxon>
        <taxon>Ascomycota</taxon>
        <taxon>Pezizomycotina</taxon>
        <taxon>Dothideomycetes</taxon>
        <taxon>Dothideomycetes incertae sedis</taxon>
        <taxon>Botryosphaeriales</taxon>
        <taxon>Phyllostictaceae</taxon>
        <taxon>Phyllosticta</taxon>
    </lineage>
</organism>
<comment type="caution">
    <text evidence="3">The sequence shown here is derived from an EMBL/GenBank/DDBJ whole genome shotgun (WGS) entry which is preliminary data.</text>
</comment>
<feature type="region of interest" description="Disordered" evidence="1">
    <location>
        <begin position="139"/>
        <end position="347"/>
    </location>
</feature>
<sequence>MSSSATVTPTTSTSEASLMSTSSTSLSFTTSLTSTTSESSSTTLSSTTSLSSSSTSESSSTITSAEPSSTGGTFIAGGGTNTAGGNSTSGADSGGNNSDGATTPQIIGGVIGGLCGLAVLLIIALVVLRWYKQRQKRPQKLGAAGENPENPFSEPTAPAGGGSGGQGMTQRSGPFAMGGLLSRLSGNRQIEPPPPPAERGFQRISGRKLPSAFSPGMTSEDPFGDDNASVTSFPGVPRETANLHGGYGTPPMSPAAAVALGGAAAAGPSTPGISPSDRPSTPGTPVETLRPSPARTPVVHQSPRHPSMFTGPDEVFDLPPRPGSRGTLGRSLGSHDGSRGSKFTEDV</sequence>
<dbReference type="Proteomes" id="UP001367316">
    <property type="component" value="Unassembled WGS sequence"/>
</dbReference>
<feature type="compositionally biased region" description="Basic and acidic residues" evidence="1">
    <location>
        <begin position="336"/>
        <end position="347"/>
    </location>
</feature>
<accession>A0ABR1NJU7</accession>
<feature type="transmembrane region" description="Helical" evidence="2">
    <location>
        <begin position="106"/>
        <end position="131"/>
    </location>
</feature>
<dbReference type="EMBL" id="JBBPBF010000002">
    <property type="protein sequence ID" value="KAK7615043.1"/>
    <property type="molecule type" value="Genomic_DNA"/>
</dbReference>
<keyword evidence="2" id="KW-1133">Transmembrane helix</keyword>
<protein>
    <submittedName>
        <fullName evidence="3">Uncharacterized protein</fullName>
    </submittedName>
</protein>
<feature type="compositionally biased region" description="Low complexity" evidence="1">
    <location>
        <begin position="254"/>
        <end position="276"/>
    </location>
</feature>
<feature type="compositionally biased region" description="Low complexity" evidence="1">
    <location>
        <begin position="1"/>
        <end position="73"/>
    </location>
</feature>
<evidence type="ECO:0000256" key="2">
    <source>
        <dbReference type="SAM" id="Phobius"/>
    </source>
</evidence>
<reference evidence="3 4" key="1">
    <citation type="submission" date="2024-04" db="EMBL/GenBank/DDBJ databases">
        <title>Phyllosticta paracitricarpa is synonymous to the EU quarantine fungus P. citricarpa based on phylogenomic analyses.</title>
        <authorList>
            <consortium name="Lawrence Berkeley National Laboratory"/>
            <person name="Van ingen-buijs V.A."/>
            <person name="Van westerhoven A.C."/>
            <person name="Haridas S."/>
            <person name="Skiadas P."/>
            <person name="Martin F."/>
            <person name="Groenewald J.Z."/>
            <person name="Crous P.W."/>
            <person name="Seidl M.F."/>
        </authorList>
    </citation>
    <scope>NUCLEOTIDE SEQUENCE [LARGE SCALE GENOMIC DNA]</scope>
    <source>
        <strain evidence="3 4">CBS 141358</strain>
    </source>
</reference>
<gene>
    <name evidence="3" type="ORF">JOL62DRAFT_608310</name>
</gene>
<feature type="compositionally biased region" description="Low complexity" evidence="1">
    <location>
        <begin position="323"/>
        <end position="334"/>
    </location>
</feature>
<dbReference type="CDD" id="cd12087">
    <property type="entry name" value="TM_EGFR-like"/>
    <property type="match status" value="1"/>
</dbReference>
<evidence type="ECO:0000313" key="4">
    <source>
        <dbReference type="Proteomes" id="UP001367316"/>
    </source>
</evidence>
<evidence type="ECO:0000256" key="1">
    <source>
        <dbReference type="SAM" id="MobiDB-lite"/>
    </source>
</evidence>
<feature type="region of interest" description="Disordered" evidence="1">
    <location>
        <begin position="1"/>
        <end position="97"/>
    </location>
</feature>
<keyword evidence="2" id="KW-0812">Transmembrane</keyword>
<feature type="compositionally biased region" description="Low complexity" evidence="1">
    <location>
        <begin position="83"/>
        <end position="97"/>
    </location>
</feature>
<proteinExistence type="predicted"/>
<keyword evidence="2" id="KW-0472">Membrane</keyword>
<keyword evidence="4" id="KW-1185">Reference proteome</keyword>